<proteinExistence type="predicted"/>
<feature type="region of interest" description="Disordered" evidence="1">
    <location>
        <begin position="193"/>
        <end position="230"/>
    </location>
</feature>
<gene>
    <name evidence="2" type="ORF">LCGC14_1192040</name>
</gene>
<comment type="caution">
    <text evidence="2">The sequence shown here is derived from an EMBL/GenBank/DDBJ whole genome shotgun (WGS) entry which is preliminary data.</text>
</comment>
<dbReference type="AlphaFoldDB" id="A0A0F9LJ72"/>
<evidence type="ECO:0000256" key="1">
    <source>
        <dbReference type="SAM" id="MobiDB-lite"/>
    </source>
</evidence>
<organism evidence="2">
    <name type="scientific">marine sediment metagenome</name>
    <dbReference type="NCBI Taxonomy" id="412755"/>
    <lineage>
        <taxon>unclassified sequences</taxon>
        <taxon>metagenomes</taxon>
        <taxon>ecological metagenomes</taxon>
    </lineage>
</organism>
<feature type="compositionally biased region" description="Low complexity" evidence="1">
    <location>
        <begin position="407"/>
        <end position="435"/>
    </location>
</feature>
<feature type="compositionally biased region" description="Acidic residues" evidence="1">
    <location>
        <begin position="377"/>
        <end position="397"/>
    </location>
</feature>
<reference evidence="2" key="1">
    <citation type="journal article" date="2015" name="Nature">
        <title>Complex archaea that bridge the gap between prokaryotes and eukaryotes.</title>
        <authorList>
            <person name="Spang A."/>
            <person name="Saw J.H."/>
            <person name="Jorgensen S.L."/>
            <person name="Zaremba-Niedzwiedzka K."/>
            <person name="Martijn J."/>
            <person name="Lind A.E."/>
            <person name="van Eijk R."/>
            <person name="Schleper C."/>
            <person name="Guy L."/>
            <person name="Ettema T.J."/>
        </authorList>
    </citation>
    <scope>NUCLEOTIDE SEQUENCE</scope>
</reference>
<name>A0A0F9LJ72_9ZZZZ</name>
<feature type="region of interest" description="Disordered" evidence="1">
    <location>
        <begin position="334"/>
        <end position="438"/>
    </location>
</feature>
<evidence type="ECO:0000313" key="2">
    <source>
        <dbReference type="EMBL" id="KKM95054.1"/>
    </source>
</evidence>
<protein>
    <submittedName>
        <fullName evidence="2">Uncharacterized protein</fullName>
    </submittedName>
</protein>
<sequence>MPEAILSLEEQFSLPLVQDIVIENDKLRALLKSGTKIPDSQIEDLTVPYVFKNKLLMKEGEYNGVFYPKEEILAEADQADEKGLVYDHLDTAGEGASNWLGQVTNPRWDDSGEDGPGLYGDLKVVDKSCAQLLASGAKWGISPAIDYQKNEVDGQIVGTNLLWKSFSFVLSPAVRETMLNNLKKIKGDVTMAEPKDEKKKLPYKYPAQNQETPEEKKKRMKKEKEEQGELQVDEKTLQILEARDAEISELKEFKDKIELSEKTATVAELIANEYLIGRLQVDELADREKALMEKSSDVLTELADVIGSHAELSKFTDFVKAFIKKHKGATIKDAAKAWKKQKPKANDKKGKGKLAEPPAVDPNMPGNIPGAATDDPSGVEEGEEGEAEDLEEGEGYIDDPLKPADPNTAAGQAAMAAQAAAKANGAAALTGADNADPGRALAQLNASGMTPDDTDAQMLAWFRGGAE</sequence>
<feature type="compositionally biased region" description="Basic and acidic residues" evidence="1">
    <location>
        <begin position="213"/>
        <end position="230"/>
    </location>
</feature>
<dbReference type="EMBL" id="LAZR01006058">
    <property type="protein sequence ID" value="KKM95054.1"/>
    <property type="molecule type" value="Genomic_DNA"/>
</dbReference>
<accession>A0A0F9LJ72</accession>